<dbReference type="EMBL" id="BLLL01000001">
    <property type="protein sequence ID" value="GFH62294.1"/>
    <property type="molecule type" value="Genomic_DNA"/>
</dbReference>
<proteinExistence type="predicted"/>
<sequence length="214" mass="23366">MIKRVSILCVSVIFLSACQPSIPKDALLLTPESLSNRQLQTRRFETNSNQTMLSSAAAVMQDLGFTLEESESTLGILVGSKQRDATSGGQIAGAVLIALLGGTPPPLDEEQRIRVSMVMREITPSPSAEEPQKEVTPPTKPIRTDKVPVILQAKPIQTADIKTSGQSIVRVTFQRIIINTAGHVTLAEQINDPDVYKEFFDKLSQSVFLEAHEI</sequence>
<accession>A0A6L2R4B0</accession>
<dbReference type="Proteomes" id="UP000505077">
    <property type="component" value="Unassembled WGS sequence"/>
</dbReference>
<protein>
    <recommendedName>
        <fullName evidence="3">Lipoprotein</fullName>
    </recommendedName>
</protein>
<name>A0A6L2R4B0_9BACT</name>
<dbReference type="PROSITE" id="PS51257">
    <property type="entry name" value="PROKAR_LIPOPROTEIN"/>
    <property type="match status" value="1"/>
</dbReference>
<dbReference type="AlphaFoldDB" id="A0A6L2R4B0"/>
<evidence type="ECO:0008006" key="3">
    <source>
        <dbReference type="Google" id="ProtNLM"/>
    </source>
</evidence>
<gene>
    <name evidence="1" type="ORF">ZNDK_0065</name>
</gene>
<comment type="caution">
    <text evidence="1">The sequence shown here is derived from an EMBL/GenBank/DDBJ whole genome shotgun (WGS) entry which is preliminary data.</text>
</comment>
<evidence type="ECO:0000313" key="1">
    <source>
        <dbReference type="EMBL" id="GFH62294.1"/>
    </source>
</evidence>
<reference evidence="1 2" key="1">
    <citation type="journal article" date="2020" name="ISME J.">
        <title>Parallel Reductive Genome Evolution in Desulfovibrio Ectosymbionts Independently Acquired by Trichonympha Protists in the Termite Gut.</title>
        <authorList>
            <person name="Takeuchi M."/>
            <person name="Kuwahara H."/>
            <person name="Murakami T."/>
            <person name="Takahashi K."/>
            <person name="Kajitani R."/>
            <person name="Toyoda A."/>
            <person name="Itoh T."/>
            <person name="Ohkuma M."/>
            <person name="Hongoh Y."/>
        </authorList>
    </citation>
    <scope>NUCLEOTIDE SEQUENCE [LARGE SCALE GENOMIC DNA]</scope>
    <source>
        <strain evidence="1">ZnDsv-02</strain>
    </source>
</reference>
<evidence type="ECO:0000313" key="2">
    <source>
        <dbReference type="Proteomes" id="UP000505077"/>
    </source>
</evidence>
<organism evidence="1 2">
    <name type="scientific">Candidatus Desulfovibrio kirbyi</name>
    <dbReference type="NCBI Taxonomy" id="2696086"/>
    <lineage>
        <taxon>Bacteria</taxon>
        <taxon>Pseudomonadati</taxon>
        <taxon>Thermodesulfobacteriota</taxon>
        <taxon>Desulfovibrionia</taxon>
        <taxon>Desulfovibrionales</taxon>
        <taxon>Desulfovibrionaceae</taxon>
        <taxon>Desulfovibrio</taxon>
    </lineage>
</organism>